<accession>A0A6L9QQ30</accession>
<comment type="caution">
    <text evidence="1">The sequence shown here is derived from an EMBL/GenBank/DDBJ whole genome shotgun (WGS) entry which is preliminary data.</text>
</comment>
<dbReference type="AlphaFoldDB" id="A0A6L9QQ30"/>
<proteinExistence type="predicted"/>
<dbReference type="EMBL" id="JAAGLI010000940">
    <property type="protein sequence ID" value="NEA27555.1"/>
    <property type="molecule type" value="Genomic_DNA"/>
</dbReference>
<gene>
    <name evidence="1" type="ORF">G3I70_34415</name>
</gene>
<organism evidence="1 2">
    <name type="scientific">Actinomadura bangladeshensis</name>
    <dbReference type="NCBI Taxonomy" id="453573"/>
    <lineage>
        <taxon>Bacteria</taxon>
        <taxon>Bacillati</taxon>
        <taxon>Actinomycetota</taxon>
        <taxon>Actinomycetes</taxon>
        <taxon>Streptosporangiales</taxon>
        <taxon>Thermomonosporaceae</taxon>
        <taxon>Actinomadura</taxon>
    </lineage>
</organism>
<protein>
    <submittedName>
        <fullName evidence="1">Uncharacterized protein</fullName>
    </submittedName>
</protein>
<sequence length="116" mass="12069">MNVLMRSGYQGGVRRPGLLLGVVVVKMWLVIPVYTTDTVPIDGHPPVTHAWPVWTVAADIGQGLETLAVSAGTRGAHAIIGLRVTAFSTTPLLERCVLMGTAVVLGGDPVAMPATG</sequence>
<name>A0A6L9QQ30_9ACTN</name>
<evidence type="ECO:0000313" key="1">
    <source>
        <dbReference type="EMBL" id="NEA27555.1"/>
    </source>
</evidence>
<dbReference type="RefSeq" id="WP_163062143.1">
    <property type="nucleotide sequence ID" value="NZ_JAAGLI010000940.1"/>
</dbReference>
<reference evidence="1 2" key="1">
    <citation type="submission" date="2020-01" db="EMBL/GenBank/DDBJ databases">
        <title>Insect and environment-associated Actinomycetes.</title>
        <authorList>
            <person name="Currrie C."/>
            <person name="Chevrette M."/>
            <person name="Carlson C."/>
            <person name="Stubbendieck R."/>
            <person name="Wendt-Pienkowski E."/>
        </authorList>
    </citation>
    <scope>NUCLEOTIDE SEQUENCE [LARGE SCALE GENOMIC DNA]</scope>
    <source>
        <strain evidence="1 2">SID10258</strain>
    </source>
</reference>
<dbReference type="Proteomes" id="UP000475532">
    <property type="component" value="Unassembled WGS sequence"/>
</dbReference>
<evidence type="ECO:0000313" key="2">
    <source>
        <dbReference type="Proteomes" id="UP000475532"/>
    </source>
</evidence>